<feature type="non-terminal residue" evidence="6">
    <location>
        <position position="1"/>
    </location>
</feature>
<dbReference type="InterPro" id="IPR014001">
    <property type="entry name" value="Helicase_ATP-bd"/>
</dbReference>
<name>A0A7L3UNQ3_URIAL</name>
<dbReference type="InterPro" id="IPR048333">
    <property type="entry name" value="HA2_WH"/>
</dbReference>
<keyword evidence="2 6" id="KW-0547">Nucleotide-binding</keyword>
<dbReference type="InterPro" id="IPR011709">
    <property type="entry name" value="DEAD-box_helicase_OB_fold"/>
</dbReference>
<evidence type="ECO:0000256" key="3">
    <source>
        <dbReference type="SAM" id="MobiDB-lite"/>
    </source>
</evidence>
<dbReference type="SUPFAM" id="SSF52540">
    <property type="entry name" value="P-loop containing nucleoside triphosphate hydrolases"/>
    <property type="match status" value="1"/>
</dbReference>
<dbReference type="PANTHER" id="PTHR18934:SF221">
    <property type="entry name" value="ATP-DEPENDENT RNA HELICASE DHX34-RELATED"/>
    <property type="match status" value="1"/>
</dbReference>
<accession>A0A7L3UNQ3</accession>
<dbReference type="GO" id="GO:0016787">
    <property type="term" value="F:hydrolase activity"/>
    <property type="evidence" value="ECO:0007669"/>
    <property type="project" value="UniProtKB-KW"/>
</dbReference>
<dbReference type="GO" id="GO:0003723">
    <property type="term" value="F:RNA binding"/>
    <property type="evidence" value="ECO:0007669"/>
    <property type="project" value="TreeGrafter"/>
</dbReference>
<dbReference type="InterPro" id="IPR027417">
    <property type="entry name" value="P-loop_NTPase"/>
</dbReference>
<dbReference type="CDD" id="cd18791">
    <property type="entry name" value="SF2_C_RHA"/>
    <property type="match status" value="1"/>
</dbReference>
<dbReference type="AlphaFoldDB" id="A0A7L3UNQ3"/>
<evidence type="ECO:0000259" key="5">
    <source>
        <dbReference type="PROSITE" id="PS51194"/>
    </source>
</evidence>
<keyword evidence="2 6" id="KW-0347">Helicase</keyword>
<dbReference type="Pfam" id="PF00271">
    <property type="entry name" value="Helicase_C"/>
    <property type="match status" value="1"/>
</dbReference>
<feature type="region of interest" description="Disordered" evidence="3">
    <location>
        <begin position="421"/>
        <end position="489"/>
    </location>
</feature>
<comment type="caution">
    <text evidence="6">The sequence shown here is derived from an EMBL/GenBank/DDBJ whole genome shotgun (WGS) entry which is preliminary data.</text>
</comment>
<sequence>QVGYQIRFESTRSPATEIVFLTEGLLLRQVQREPALPGYRVLVADEVHERHLHSDFLLGVLRRLLPSRPDLKLVLMSATINIHLFSNYFGGAPVLQVPGRIFPISVIYQPIPKEEATAAGKWGKSERLDPLPYLRVLQAIDHKYPPEERGDLLVFLSGVAEIGAVLEAAQAYAARTQRWIVLPLHSTLSVAQQDKVFDVPPPGVRKCILSTNIAETSVTIDGVRFVLDSGKVKEMSYDPQGKLQRLQEFWISRASAEQRKGRAGRTGPGVCYRLYAESDYDAFSPYPVPEIQRVALDALVLQLKSMGLGDPRTFPFLEPPPSSSLETAVRYLRDQGALDEAEDLTPIGNLLAQLPVDVVVEGQPVPAGGLSRVFFFPEQVKSERSGSSRKWCRRRGLEEHRLYEAANLRRQFQELLQDHQLLEEGSSRPSDSYSRQSRHRERRELHRLWRSHTETEGRKRKVLRLQDGADASSGEEEEGGGSHGKRERGIDIQDVKFKLRHNVEELQAVSSSALSSSQLALLKLVLCRGLYPQLAVPDQLHSGRKDSDQIFHTKTKQGVVLHPTCVFATSPELLHAKEGPERGGTKGPMEGLSPHHQLLAFVSLLETNKPYLVNCVRVPALQALLLFSRSLDTSADCARLVADGWLEVTVPDADSALRLLSAALQLRSAWEKLLHQLLEGRGDESSRRPGSRDVSALTRGLLDFLQMKVPYRLRQLTGLEKQNLYVGPQTVAAAPRLPGLFQGMEMKPDEVKGGHRVTDFLTYNCLAVSTAL</sequence>
<feature type="domain" description="Helicase ATP-binding" evidence="4">
    <location>
        <begin position="1"/>
        <end position="98"/>
    </location>
</feature>
<feature type="compositionally biased region" description="Basic and acidic residues" evidence="3">
    <location>
        <begin position="442"/>
        <end position="457"/>
    </location>
</feature>
<feature type="domain" description="Helicase C-terminal" evidence="5">
    <location>
        <begin position="139"/>
        <end position="307"/>
    </location>
</feature>
<dbReference type="GO" id="GO:0004386">
    <property type="term" value="F:helicase activity"/>
    <property type="evidence" value="ECO:0007669"/>
    <property type="project" value="UniProtKB-KW"/>
</dbReference>
<evidence type="ECO:0000259" key="4">
    <source>
        <dbReference type="PROSITE" id="PS51192"/>
    </source>
</evidence>
<dbReference type="Pfam" id="PF04408">
    <property type="entry name" value="WHD_HA2"/>
    <property type="match status" value="1"/>
</dbReference>
<evidence type="ECO:0000256" key="2">
    <source>
        <dbReference type="ARBA" id="ARBA00022806"/>
    </source>
</evidence>
<evidence type="ECO:0000313" key="7">
    <source>
        <dbReference type="Proteomes" id="UP000535478"/>
    </source>
</evidence>
<dbReference type="FunFam" id="3.40.50.300:FF:000540">
    <property type="entry name" value="probable ATP-dependent RNA helicase DHX34"/>
    <property type="match status" value="1"/>
</dbReference>
<dbReference type="Gene3D" id="1.10.10.2130">
    <property type="entry name" value="DEAH helicase family, winged-helix domain"/>
    <property type="match status" value="1"/>
</dbReference>
<dbReference type="EMBL" id="VZUE01001977">
    <property type="protein sequence ID" value="NXV53277.1"/>
    <property type="molecule type" value="Genomic_DNA"/>
</dbReference>
<evidence type="ECO:0000313" key="6">
    <source>
        <dbReference type="EMBL" id="NXV53277.1"/>
    </source>
</evidence>
<dbReference type="Gene3D" id="3.40.50.300">
    <property type="entry name" value="P-loop containing nucleotide triphosphate hydrolases"/>
    <property type="match status" value="2"/>
</dbReference>
<keyword evidence="1" id="KW-0378">Hydrolase</keyword>
<dbReference type="Proteomes" id="UP000535478">
    <property type="component" value="Unassembled WGS sequence"/>
</dbReference>
<keyword evidence="7" id="KW-1185">Reference proteome</keyword>
<evidence type="ECO:0000256" key="1">
    <source>
        <dbReference type="ARBA" id="ARBA00022801"/>
    </source>
</evidence>
<keyword evidence="2 6" id="KW-0067">ATP-binding</keyword>
<dbReference type="PANTHER" id="PTHR18934">
    <property type="entry name" value="ATP-DEPENDENT RNA HELICASE"/>
    <property type="match status" value="1"/>
</dbReference>
<proteinExistence type="predicted"/>
<reference evidence="6 7" key="1">
    <citation type="submission" date="2019-09" db="EMBL/GenBank/DDBJ databases">
        <title>Bird 10,000 Genomes (B10K) Project - Family phase.</title>
        <authorList>
            <person name="Zhang G."/>
        </authorList>
    </citation>
    <scope>NUCLEOTIDE SEQUENCE [LARGE SCALE GENOMIC DNA]</scope>
    <source>
        <strain evidence="6">OUT-0019</strain>
        <tissue evidence="6">Blood</tissue>
    </source>
</reference>
<dbReference type="PROSITE" id="PS51194">
    <property type="entry name" value="HELICASE_CTER"/>
    <property type="match status" value="1"/>
</dbReference>
<gene>
    <name evidence="6" type="primary">Dhx34</name>
    <name evidence="6" type="ORF">URIAAL_R14849</name>
</gene>
<dbReference type="PROSITE" id="PS51192">
    <property type="entry name" value="HELICASE_ATP_BIND_1"/>
    <property type="match status" value="1"/>
</dbReference>
<dbReference type="Pfam" id="PF07717">
    <property type="entry name" value="OB_NTP_bind"/>
    <property type="match status" value="1"/>
</dbReference>
<dbReference type="FunFam" id="3.40.50.300:FF:001922">
    <property type="entry name" value="DEAH (Asp-Glu-Ala-His) box polypeptide 29"/>
    <property type="match status" value="1"/>
</dbReference>
<dbReference type="InterPro" id="IPR001650">
    <property type="entry name" value="Helicase_C-like"/>
</dbReference>
<feature type="non-terminal residue" evidence="6">
    <location>
        <position position="772"/>
    </location>
</feature>
<protein>
    <submittedName>
        <fullName evidence="6">DHX34 helicase</fullName>
    </submittedName>
</protein>
<dbReference type="InterPro" id="IPR042035">
    <property type="entry name" value="DEAH_win-hel_dom"/>
</dbReference>
<organism evidence="6 7">
    <name type="scientific">Uria aalge</name>
    <name type="common">Common mure</name>
    <name type="synonym">Colymbus aalge</name>
    <dbReference type="NCBI Taxonomy" id="13746"/>
    <lineage>
        <taxon>Eukaryota</taxon>
        <taxon>Metazoa</taxon>
        <taxon>Chordata</taxon>
        <taxon>Craniata</taxon>
        <taxon>Vertebrata</taxon>
        <taxon>Euteleostomi</taxon>
        <taxon>Archelosauria</taxon>
        <taxon>Archosauria</taxon>
        <taxon>Dinosauria</taxon>
        <taxon>Saurischia</taxon>
        <taxon>Theropoda</taxon>
        <taxon>Coelurosauria</taxon>
        <taxon>Aves</taxon>
        <taxon>Neognathae</taxon>
        <taxon>Neoaves</taxon>
        <taxon>Charadriiformes</taxon>
        <taxon>Alcidae</taxon>
        <taxon>Uria</taxon>
    </lineage>
</organism>
<dbReference type="SMART" id="SM00490">
    <property type="entry name" value="HELICc"/>
    <property type="match status" value="1"/>
</dbReference>